<reference evidence="1 2" key="1">
    <citation type="journal article" date="2015" name="Fungal Genet. Biol.">
        <title>Evolution of novel wood decay mechanisms in Agaricales revealed by the genome sequences of Fistulina hepatica and Cylindrobasidium torrendii.</title>
        <authorList>
            <person name="Floudas D."/>
            <person name="Held B.W."/>
            <person name="Riley R."/>
            <person name="Nagy L.G."/>
            <person name="Koehler G."/>
            <person name="Ransdell A.S."/>
            <person name="Younus H."/>
            <person name="Chow J."/>
            <person name="Chiniquy J."/>
            <person name="Lipzen A."/>
            <person name="Tritt A."/>
            <person name="Sun H."/>
            <person name="Haridas S."/>
            <person name="LaButti K."/>
            <person name="Ohm R.A."/>
            <person name="Kues U."/>
            <person name="Blanchette R.A."/>
            <person name="Grigoriev I.V."/>
            <person name="Minto R.E."/>
            <person name="Hibbett D.S."/>
        </authorList>
    </citation>
    <scope>NUCLEOTIDE SEQUENCE [LARGE SCALE GENOMIC DNA]</scope>
    <source>
        <strain evidence="1 2">FP15055 ss-10</strain>
    </source>
</reference>
<dbReference type="Proteomes" id="UP000054007">
    <property type="component" value="Unassembled WGS sequence"/>
</dbReference>
<organism evidence="1 2">
    <name type="scientific">Cylindrobasidium torrendii FP15055 ss-10</name>
    <dbReference type="NCBI Taxonomy" id="1314674"/>
    <lineage>
        <taxon>Eukaryota</taxon>
        <taxon>Fungi</taxon>
        <taxon>Dikarya</taxon>
        <taxon>Basidiomycota</taxon>
        <taxon>Agaricomycotina</taxon>
        <taxon>Agaricomycetes</taxon>
        <taxon>Agaricomycetidae</taxon>
        <taxon>Agaricales</taxon>
        <taxon>Marasmiineae</taxon>
        <taxon>Physalacriaceae</taxon>
        <taxon>Cylindrobasidium</taxon>
    </lineage>
</organism>
<dbReference type="EMBL" id="KN880784">
    <property type="protein sequence ID" value="KIY62445.1"/>
    <property type="molecule type" value="Genomic_DNA"/>
</dbReference>
<protein>
    <submittedName>
        <fullName evidence="1">Uncharacterized protein</fullName>
    </submittedName>
</protein>
<sequence length="571" mass="64310">MNVDFDTQWKFCRRALECACPNHKIPQLLDRQALWNSSDDCVYRALSLNNDEPSAADITALRSAIDAIQARAADVSNTERELRELRLLLSAQIEHIDATLETLQAEHVKMADAITAYKLPLSPVRRLPNELLQNIFGHLVSFPYEASFDETSIDPLEWCTSDDSESPLWALELVCKRWREALLGDAKIWSVVHVEVSADNFDPYSSSHTTSQLLTHLERSKQSDLSVTISLEPGFDEDHLPAPCMAFLYPYATRIRRLQLLLPFRLLQDFAFMAPRLRGVQHLYLINACTRRADALQRTAPGQVTTFAQCTELHSLDVVDGMNNLMALDLHWASLRTVLTTHSFTPLDSPLPSPSPRPGQYLHVLKMAKGLKHAFLDVEAFHLLPNPVATPTIICTRLTTLELVVRPEFMGSIIAVEQLFADIFLPSLESLLVEGRSEDGGVVGAGLRTTALEAISRSLSSALRSCCITGLRLNSLEVLYDLLHQRPRLESLILGDIDREQSFEEPHSLTPLTPLLELTESGEVLLPKLHTFELEGRFKTPGRRVEQKFRRAVNRLKTHGVLQHFVLTNRR</sequence>
<name>A0A0D7AWS0_9AGAR</name>
<dbReference type="AlphaFoldDB" id="A0A0D7AWS0"/>
<accession>A0A0D7AWS0</accession>
<dbReference type="Gene3D" id="1.20.1280.50">
    <property type="match status" value="1"/>
</dbReference>
<evidence type="ECO:0000313" key="2">
    <source>
        <dbReference type="Proteomes" id="UP000054007"/>
    </source>
</evidence>
<gene>
    <name evidence="1" type="ORF">CYLTODRAFT_494642</name>
</gene>
<evidence type="ECO:0000313" key="1">
    <source>
        <dbReference type="EMBL" id="KIY62445.1"/>
    </source>
</evidence>
<dbReference type="OrthoDB" id="3365698at2759"/>
<keyword evidence="2" id="KW-1185">Reference proteome</keyword>
<proteinExistence type="predicted"/>